<feature type="compositionally biased region" description="Low complexity" evidence="1">
    <location>
        <begin position="120"/>
        <end position="134"/>
    </location>
</feature>
<keyword evidence="3" id="KW-1185">Reference proteome</keyword>
<proteinExistence type="predicted"/>
<organism evidence="2 3">
    <name type="scientific">Thermothelomyces thermophilus (strain ATCC 42464 / BCRC 31852 / DSM 1799)</name>
    <name type="common">Sporotrichum thermophile</name>
    <dbReference type="NCBI Taxonomy" id="573729"/>
    <lineage>
        <taxon>Eukaryota</taxon>
        <taxon>Fungi</taxon>
        <taxon>Dikarya</taxon>
        <taxon>Ascomycota</taxon>
        <taxon>Pezizomycotina</taxon>
        <taxon>Sordariomycetes</taxon>
        <taxon>Sordariomycetidae</taxon>
        <taxon>Sordariales</taxon>
        <taxon>Chaetomiaceae</taxon>
        <taxon>Thermothelomyces</taxon>
    </lineage>
</organism>
<sequence length="134" mass="14712">MMEGLNKCQNCVRMGKKCSGPNVTDALLSNLSEQEKVSKEIAETEALLAQTLSRLSRLRRLQQSLRDRGAEVFRRGIARLEEEEEPDTPPPMSETQTLTGQAQALGTFDVLDWESIGLDPGPNSSGFPSFSVGE</sequence>
<dbReference type="VEuPathDB" id="FungiDB:MYCTH_2308322"/>
<dbReference type="HOGENOM" id="CLU_1897641_0_0_1"/>
<dbReference type="AlphaFoldDB" id="G2QJN5"/>
<evidence type="ECO:0000313" key="2">
    <source>
        <dbReference type="EMBL" id="AEO59792.1"/>
    </source>
</evidence>
<dbReference type="GeneID" id="11507065"/>
<dbReference type="InParanoid" id="G2QJN5"/>
<dbReference type="RefSeq" id="XP_003665037.1">
    <property type="nucleotide sequence ID" value="XM_003664989.1"/>
</dbReference>
<dbReference type="Proteomes" id="UP000007322">
    <property type="component" value="Chromosome 5"/>
</dbReference>
<gene>
    <name evidence="2" type="ORF">MYCTH_2308322</name>
</gene>
<reference evidence="2 3" key="1">
    <citation type="journal article" date="2011" name="Nat. Biotechnol.">
        <title>Comparative genomic analysis of the thermophilic biomass-degrading fungi Myceliophthora thermophila and Thielavia terrestris.</title>
        <authorList>
            <person name="Berka R.M."/>
            <person name="Grigoriev I.V."/>
            <person name="Otillar R."/>
            <person name="Salamov A."/>
            <person name="Grimwood J."/>
            <person name="Reid I."/>
            <person name="Ishmael N."/>
            <person name="John T."/>
            <person name="Darmond C."/>
            <person name="Moisan M.-C."/>
            <person name="Henrissat B."/>
            <person name="Coutinho P.M."/>
            <person name="Lombard V."/>
            <person name="Natvig D.O."/>
            <person name="Lindquist E."/>
            <person name="Schmutz J."/>
            <person name="Lucas S."/>
            <person name="Harris P."/>
            <person name="Powlowski J."/>
            <person name="Bellemare A."/>
            <person name="Taylor D."/>
            <person name="Butler G."/>
            <person name="de Vries R.P."/>
            <person name="Allijn I.E."/>
            <person name="van den Brink J."/>
            <person name="Ushinsky S."/>
            <person name="Storms R."/>
            <person name="Powell A.J."/>
            <person name="Paulsen I.T."/>
            <person name="Elbourne L.D.H."/>
            <person name="Baker S.E."/>
            <person name="Magnuson J."/>
            <person name="LaBoissiere S."/>
            <person name="Clutterbuck A.J."/>
            <person name="Martinez D."/>
            <person name="Wogulis M."/>
            <person name="de Leon A.L."/>
            <person name="Rey M.W."/>
            <person name="Tsang A."/>
        </authorList>
    </citation>
    <scope>NUCLEOTIDE SEQUENCE [LARGE SCALE GENOMIC DNA]</scope>
    <source>
        <strain evidence="3">ATCC 42464 / BCRC 31852 / DSM 1799</strain>
    </source>
</reference>
<protein>
    <recommendedName>
        <fullName evidence="4">Zn(2)-C6 fungal-type domain-containing protein</fullName>
    </recommendedName>
</protein>
<dbReference type="EMBL" id="CP003006">
    <property type="protein sequence ID" value="AEO59792.1"/>
    <property type="molecule type" value="Genomic_DNA"/>
</dbReference>
<feature type="region of interest" description="Disordered" evidence="1">
    <location>
        <begin position="79"/>
        <end position="99"/>
    </location>
</feature>
<feature type="region of interest" description="Disordered" evidence="1">
    <location>
        <begin position="114"/>
        <end position="134"/>
    </location>
</feature>
<name>G2QJN5_THET4</name>
<accession>G2QJN5</accession>
<evidence type="ECO:0000256" key="1">
    <source>
        <dbReference type="SAM" id="MobiDB-lite"/>
    </source>
</evidence>
<evidence type="ECO:0000313" key="3">
    <source>
        <dbReference type="Proteomes" id="UP000007322"/>
    </source>
</evidence>
<dbReference type="KEGG" id="mtm:MYCTH_2308322"/>
<evidence type="ECO:0008006" key="4">
    <source>
        <dbReference type="Google" id="ProtNLM"/>
    </source>
</evidence>